<gene>
    <name evidence="1" type="ORF">B7H23_13780</name>
</gene>
<reference evidence="2" key="1">
    <citation type="journal article" date="2017" name="Int. J. Syst. Evol. Microbiol.">
        <title>Notoacmeibacter marinus gen. nov., sp. nov., isolated from the gut of a limpet and proposal of Notoacmeibacteraceae fam. nov. in the order Rhizobiales of the class Alphaproteobacteria.</title>
        <authorList>
            <person name="Huang Z."/>
            <person name="Guo F."/>
            <person name="Lai Q."/>
        </authorList>
    </citation>
    <scope>NUCLEOTIDE SEQUENCE [LARGE SCALE GENOMIC DNA]</scope>
    <source>
        <strain evidence="2">XMTR2A4</strain>
    </source>
</reference>
<dbReference type="Gene3D" id="3.40.50.1240">
    <property type="entry name" value="Phosphoglycerate mutase-like"/>
    <property type="match status" value="1"/>
</dbReference>
<dbReference type="InterPro" id="IPR013078">
    <property type="entry name" value="His_Pase_superF_clade-1"/>
</dbReference>
<dbReference type="PANTHER" id="PTHR47623:SF1">
    <property type="entry name" value="OS09G0287300 PROTEIN"/>
    <property type="match status" value="1"/>
</dbReference>
<comment type="caution">
    <text evidence="1">The sequence shown here is derived from an EMBL/GenBank/DDBJ whole genome shotgun (WGS) entry which is preliminary data.</text>
</comment>
<dbReference type="Proteomes" id="UP000215405">
    <property type="component" value="Unassembled WGS sequence"/>
</dbReference>
<evidence type="ECO:0000313" key="1">
    <source>
        <dbReference type="EMBL" id="OXS99249.1"/>
    </source>
</evidence>
<dbReference type="PANTHER" id="PTHR47623">
    <property type="entry name" value="OS09G0287300 PROTEIN"/>
    <property type="match status" value="1"/>
</dbReference>
<dbReference type="AlphaFoldDB" id="A0A231UTJ8"/>
<sequence length="172" mass="18652">MSRLYLLRHAVAAWPQPGMKDFDRPLEPAGLVDAKRLGGVMRDRQLLPDRVLCSTALRARQTWAELAEGLGMSADRATYLDELYHSDIGTYSDLITDAAGNGSLLVVGHNPMMEDVAIALSAEGEAEARRALRAGFAACGLAVIDVDGPIDNALPDMGYLRMFLRPQDLNGL</sequence>
<evidence type="ECO:0008006" key="3">
    <source>
        <dbReference type="Google" id="ProtNLM"/>
    </source>
</evidence>
<dbReference type="Pfam" id="PF00300">
    <property type="entry name" value="His_Phos_1"/>
    <property type="match status" value="1"/>
</dbReference>
<dbReference type="SUPFAM" id="SSF53254">
    <property type="entry name" value="Phosphoglycerate mutase-like"/>
    <property type="match status" value="1"/>
</dbReference>
<organism evidence="1 2">
    <name type="scientific">Notoacmeibacter marinus</name>
    <dbReference type="NCBI Taxonomy" id="1876515"/>
    <lineage>
        <taxon>Bacteria</taxon>
        <taxon>Pseudomonadati</taxon>
        <taxon>Pseudomonadota</taxon>
        <taxon>Alphaproteobacteria</taxon>
        <taxon>Hyphomicrobiales</taxon>
        <taxon>Notoacmeibacteraceae</taxon>
        <taxon>Notoacmeibacter</taxon>
    </lineage>
</organism>
<protein>
    <recommendedName>
        <fullName evidence="3">Histidine phosphatase</fullName>
    </recommendedName>
</protein>
<proteinExistence type="predicted"/>
<dbReference type="EMBL" id="NBYO01000003">
    <property type="protein sequence ID" value="OXS99249.1"/>
    <property type="molecule type" value="Genomic_DNA"/>
</dbReference>
<dbReference type="CDD" id="cd07067">
    <property type="entry name" value="HP_PGM_like"/>
    <property type="match status" value="1"/>
</dbReference>
<dbReference type="RefSeq" id="WP_094078030.1">
    <property type="nucleotide sequence ID" value="NZ_NBYO01000003.1"/>
</dbReference>
<dbReference type="InterPro" id="IPR029033">
    <property type="entry name" value="His_PPase_superfam"/>
</dbReference>
<keyword evidence="2" id="KW-1185">Reference proteome</keyword>
<dbReference type="SMART" id="SM00855">
    <property type="entry name" value="PGAM"/>
    <property type="match status" value="1"/>
</dbReference>
<name>A0A231UTJ8_9HYPH</name>
<accession>A0A231UTJ8</accession>
<evidence type="ECO:0000313" key="2">
    <source>
        <dbReference type="Proteomes" id="UP000215405"/>
    </source>
</evidence>